<dbReference type="OrthoDB" id="5787359at2759"/>
<evidence type="ECO:0000313" key="1">
    <source>
        <dbReference type="EMBL" id="KHJ87766.1"/>
    </source>
</evidence>
<dbReference type="PANTHER" id="PTHR31063">
    <property type="entry name" value="PROTEIN CBG08668"/>
    <property type="match status" value="1"/>
</dbReference>
<dbReference type="SUPFAM" id="SSF57850">
    <property type="entry name" value="RING/U-box"/>
    <property type="match status" value="1"/>
</dbReference>
<reference evidence="1 2" key="1">
    <citation type="submission" date="2014-03" db="EMBL/GenBank/DDBJ databases">
        <title>Draft genome of the hookworm Oesophagostomum dentatum.</title>
        <authorList>
            <person name="Mitreva M."/>
        </authorList>
    </citation>
    <scope>NUCLEOTIDE SEQUENCE [LARGE SCALE GENOMIC DNA]</scope>
    <source>
        <strain evidence="1 2">OD-Hann</strain>
    </source>
</reference>
<evidence type="ECO:0008006" key="3">
    <source>
        <dbReference type="Google" id="ProtNLM"/>
    </source>
</evidence>
<keyword evidence="2" id="KW-1185">Reference proteome</keyword>
<accession>A0A0B1SV48</accession>
<evidence type="ECO:0000313" key="2">
    <source>
        <dbReference type="Proteomes" id="UP000053660"/>
    </source>
</evidence>
<name>A0A0B1SV48_OESDE</name>
<dbReference type="PANTHER" id="PTHR31063:SF4">
    <property type="entry name" value="IBR DOMAIN-CONTAINING PROTEIN"/>
    <property type="match status" value="1"/>
</dbReference>
<protein>
    <recommendedName>
        <fullName evidence="3">IBR domain-containing protein</fullName>
    </recommendedName>
</protein>
<dbReference type="Proteomes" id="UP000053660">
    <property type="component" value="Unassembled WGS sequence"/>
</dbReference>
<sequence length="551" mass="63821">MFSDEAKDTLEPPRVRYSISVPHEPLKIRRKGQRKVKRTSVTIDEADICLDCCDRCFTDEEVDAHSENFSAEIYELTLDDFLNAQQPSTSLQRNPSSSASSVDSSFEEVMLKPHELFDISKTLQAPHVFEIVDVQLEKLDSFDLRQEIALLLPGYCTSQWFGAERVSVSTKRGVERRFVIFFETLAKAGILRVRVNADAHFSSEKEKETLKQLLITRKNFPSLFNDLIDFIYSLDMSENCRPLNLRYRQDKEAFMGYANSENMAVLATSCYEHDQLNYIRQFYVRNGFEYISETVVGVFNLWCTPLNNPDSCCHCRSRSQTDLFLYTDGMRCRECVAAQLIRQIRLSQLPLEIPVVVPAEANAIDLLYAILPLPVMALLVKMSYLYLVSLEYPHTHLVQCPHCCTPLVVTERSEFHSCKCSSCGCCWCYLCNSEPHWPMDCEQFKLWSDKWDTHYFFAKFALEEGERVIRIPCRCGNVFYAAEHSAHRTPCGNISPKCYDEYDKEGLVRHSRGLFWKYPSWHKKEYRDPSHEFHKPVSINLPVLARSRIMC</sequence>
<gene>
    <name evidence="1" type="ORF">OESDEN_12451</name>
</gene>
<proteinExistence type="predicted"/>
<dbReference type="AlphaFoldDB" id="A0A0B1SV48"/>
<organism evidence="1 2">
    <name type="scientific">Oesophagostomum dentatum</name>
    <name type="common">Nodular worm</name>
    <dbReference type="NCBI Taxonomy" id="61180"/>
    <lineage>
        <taxon>Eukaryota</taxon>
        <taxon>Metazoa</taxon>
        <taxon>Ecdysozoa</taxon>
        <taxon>Nematoda</taxon>
        <taxon>Chromadorea</taxon>
        <taxon>Rhabditida</taxon>
        <taxon>Rhabditina</taxon>
        <taxon>Rhabditomorpha</taxon>
        <taxon>Strongyloidea</taxon>
        <taxon>Strongylidae</taxon>
        <taxon>Oesophagostomum</taxon>
    </lineage>
</organism>
<dbReference type="EMBL" id="KN557058">
    <property type="protein sequence ID" value="KHJ87766.1"/>
    <property type="molecule type" value="Genomic_DNA"/>
</dbReference>